<sequence length="349" mass="40989">YFRQFWKDERLANRLNKSVVLKGDEITKMWRPDPFCYNARESSLTASDDDINSMMTIHPNGDVVYSRMTIITAECEMKLHDFPMDEQQCHLKLGSYSYSTKNIVYRWQSPLGVTVRNKNLAQFIFTYLELSEYEEIYGMMGNYSILQVDFAFKRRLGYFLIQVYAPDIFVVLLSWIVFWMDKDDMGNRMALGITTILTIMFLLGSVNAAMPRVSYPKALDWYLMVSFSLVFLVLIECMIVFVISKYKNDRRKRRISKRVPWLDSLRKRETNGNARAMEKSELLEMNPSVQHDESNVPTPPKLRLSINDLTGSHEGELHDSDVDKFARIVFPMVFIVFNILYWCIYLKVF</sequence>
<dbReference type="PANTHER" id="PTHR18945">
    <property type="entry name" value="NEUROTRANSMITTER GATED ION CHANNEL"/>
    <property type="match status" value="1"/>
</dbReference>
<evidence type="ECO:0000256" key="6">
    <source>
        <dbReference type="ARBA" id="ARBA00022729"/>
    </source>
</evidence>
<dbReference type="GO" id="GO:0004888">
    <property type="term" value="F:transmembrane signaling receptor activity"/>
    <property type="evidence" value="ECO:0007669"/>
    <property type="project" value="InterPro"/>
</dbReference>
<dbReference type="InterPro" id="IPR006028">
    <property type="entry name" value="GABAA/Glycine_rcpt"/>
</dbReference>
<protein>
    <submittedName>
        <fullName evidence="14">Uncharacterized protein</fullName>
    </submittedName>
</protein>
<gene>
    <name evidence="14" type="ORF">NEMVEDRAFT_v1g114291</name>
</gene>
<dbReference type="GO" id="GO:1902476">
    <property type="term" value="P:chloride transmembrane transport"/>
    <property type="evidence" value="ECO:0000318"/>
    <property type="project" value="GO_Central"/>
</dbReference>
<dbReference type="Pfam" id="PF02932">
    <property type="entry name" value="Neur_chan_memb"/>
    <property type="match status" value="1"/>
</dbReference>
<dbReference type="PhylomeDB" id="A7SDF0"/>
<dbReference type="InParanoid" id="A7SDF0"/>
<evidence type="ECO:0000256" key="1">
    <source>
        <dbReference type="ARBA" id="ARBA00004141"/>
    </source>
</evidence>
<reference evidence="14 15" key="1">
    <citation type="journal article" date="2007" name="Science">
        <title>Sea anemone genome reveals ancestral eumetazoan gene repertoire and genomic organization.</title>
        <authorList>
            <person name="Putnam N.H."/>
            <person name="Srivastava M."/>
            <person name="Hellsten U."/>
            <person name="Dirks B."/>
            <person name="Chapman J."/>
            <person name="Salamov A."/>
            <person name="Terry A."/>
            <person name="Shapiro H."/>
            <person name="Lindquist E."/>
            <person name="Kapitonov V.V."/>
            <person name="Jurka J."/>
            <person name="Genikhovich G."/>
            <person name="Grigoriev I.V."/>
            <person name="Lucas S.M."/>
            <person name="Steele R.E."/>
            <person name="Finnerty J.R."/>
            <person name="Technau U."/>
            <person name="Martindale M.Q."/>
            <person name="Rokhsar D.S."/>
        </authorList>
    </citation>
    <scope>NUCLEOTIDE SEQUENCE [LARGE SCALE GENOMIC DNA]</scope>
    <source>
        <strain evidence="15">CH2 X CH6</strain>
    </source>
</reference>
<dbReference type="GO" id="GO:0005231">
    <property type="term" value="F:excitatory extracellular ligand-gated monoatomic ion channel activity"/>
    <property type="evidence" value="ECO:0000318"/>
    <property type="project" value="GO_Central"/>
</dbReference>
<dbReference type="FunFam" id="2.70.170.10:FF:000045">
    <property type="entry name" value="Predicted protein"/>
    <property type="match status" value="1"/>
</dbReference>
<feature type="transmembrane region" description="Helical" evidence="11">
    <location>
        <begin position="328"/>
        <end position="348"/>
    </location>
</feature>
<dbReference type="STRING" id="45351.A7SDF0"/>
<keyword evidence="6" id="KW-0732">Signal</keyword>
<feature type="transmembrane region" description="Helical" evidence="11">
    <location>
        <begin position="156"/>
        <end position="178"/>
    </location>
</feature>
<dbReference type="CDD" id="cd19049">
    <property type="entry name" value="LGIC_TM_anion"/>
    <property type="match status" value="1"/>
</dbReference>
<keyword evidence="5 11" id="KW-0812">Transmembrane</keyword>
<dbReference type="PRINTS" id="PR00252">
    <property type="entry name" value="NRIONCHANNEL"/>
</dbReference>
<dbReference type="EMBL" id="DS469630">
    <property type="protein sequence ID" value="EDO38214.1"/>
    <property type="molecule type" value="Genomic_DNA"/>
</dbReference>
<evidence type="ECO:0000256" key="7">
    <source>
        <dbReference type="ARBA" id="ARBA00022989"/>
    </source>
</evidence>
<name>A7SDF0_NEMVE</name>
<evidence type="ECO:0000259" key="12">
    <source>
        <dbReference type="Pfam" id="PF02931"/>
    </source>
</evidence>
<dbReference type="PROSITE" id="PS00236">
    <property type="entry name" value="NEUROTR_ION_CHANNEL"/>
    <property type="match status" value="1"/>
</dbReference>
<evidence type="ECO:0000256" key="4">
    <source>
        <dbReference type="ARBA" id="ARBA00022475"/>
    </source>
</evidence>
<dbReference type="HOGENOM" id="CLU_010920_3_1_1"/>
<feature type="transmembrane region" description="Helical" evidence="11">
    <location>
        <begin position="221"/>
        <end position="244"/>
    </location>
</feature>
<dbReference type="Proteomes" id="UP000001593">
    <property type="component" value="Unassembled WGS sequence"/>
</dbReference>
<dbReference type="InterPro" id="IPR018000">
    <property type="entry name" value="Neurotransmitter_ion_chnl_CS"/>
</dbReference>
<dbReference type="InterPro" id="IPR006029">
    <property type="entry name" value="Neurotrans-gated_channel_TM"/>
</dbReference>
<dbReference type="InterPro" id="IPR006201">
    <property type="entry name" value="Neur_channel"/>
</dbReference>
<feature type="non-terminal residue" evidence="14">
    <location>
        <position position="1"/>
    </location>
</feature>
<evidence type="ECO:0000256" key="5">
    <source>
        <dbReference type="ARBA" id="ARBA00022692"/>
    </source>
</evidence>
<accession>A7SDF0</accession>
<dbReference type="GO" id="GO:0005886">
    <property type="term" value="C:plasma membrane"/>
    <property type="evidence" value="ECO:0007669"/>
    <property type="project" value="UniProtKB-SubCell"/>
</dbReference>
<keyword evidence="4" id="KW-1003">Cell membrane</keyword>
<evidence type="ECO:0000313" key="15">
    <source>
        <dbReference type="Proteomes" id="UP000001593"/>
    </source>
</evidence>
<evidence type="ECO:0000256" key="11">
    <source>
        <dbReference type="RuleBase" id="RU000687"/>
    </source>
</evidence>
<dbReference type="GO" id="GO:0098794">
    <property type="term" value="C:postsynapse"/>
    <property type="evidence" value="ECO:0007669"/>
    <property type="project" value="GOC"/>
</dbReference>
<dbReference type="SUPFAM" id="SSF90112">
    <property type="entry name" value="Neurotransmitter-gated ion-channel transmembrane pore"/>
    <property type="match status" value="1"/>
</dbReference>
<feature type="domain" description="Neurotransmitter-gated ion-channel transmembrane" evidence="13">
    <location>
        <begin position="163"/>
        <end position="285"/>
    </location>
</feature>
<evidence type="ECO:0000256" key="3">
    <source>
        <dbReference type="ARBA" id="ARBA00022448"/>
    </source>
</evidence>
<comment type="similarity">
    <text evidence="11">Belongs to the ligand-gated ion channel (TC 1.A.9) family.</text>
</comment>
<dbReference type="Pfam" id="PF02931">
    <property type="entry name" value="Neur_chan_LBD"/>
    <property type="match status" value="1"/>
</dbReference>
<proteinExistence type="inferred from homology"/>
<feature type="domain" description="Neurotransmitter-gated ion-channel ligand-binding" evidence="12">
    <location>
        <begin position="1"/>
        <end position="155"/>
    </location>
</feature>
<evidence type="ECO:0000256" key="9">
    <source>
        <dbReference type="ARBA" id="ARBA00023136"/>
    </source>
</evidence>
<dbReference type="OMA" id="TAECEMK"/>
<evidence type="ECO:0000256" key="2">
    <source>
        <dbReference type="ARBA" id="ARBA00004236"/>
    </source>
</evidence>
<dbReference type="Gene3D" id="2.70.170.10">
    <property type="entry name" value="Neurotransmitter-gated ion-channel ligand-binding domain"/>
    <property type="match status" value="1"/>
</dbReference>
<dbReference type="PRINTS" id="PR00253">
    <property type="entry name" value="GABAARECEPTR"/>
</dbReference>
<dbReference type="InterPro" id="IPR006202">
    <property type="entry name" value="Neur_chan_lig-bd"/>
</dbReference>
<comment type="subcellular location">
    <subcellularLocation>
        <location evidence="2">Cell membrane</location>
    </subcellularLocation>
    <subcellularLocation>
        <location evidence="1">Membrane</location>
        <topology evidence="1">Multi-pass membrane protein</topology>
    </subcellularLocation>
</comment>
<evidence type="ECO:0000259" key="13">
    <source>
        <dbReference type="Pfam" id="PF02932"/>
    </source>
</evidence>
<dbReference type="eggNOG" id="KOG3643">
    <property type="taxonomic scope" value="Eukaryota"/>
</dbReference>
<keyword evidence="3 11" id="KW-0813">Transport</keyword>
<organism evidence="14 15">
    <name type="scientific">Nematostella vectensis</name>
    <name type="common">Starlet sea anemone</name>
    <dbReference type="NCBI Taxonomy" id="45351"/>
    <lineage>
        <taxon>Eukaryota</taxon>
        <taxon>Metazoa</taxon>
        <taxon>Cnidaria</taxon>
        <taxon>Anthozoa</taxon>
        <taxon>Hexacorallia</taxon>
        <taxon>Actiniaria</taxon>
        <taxon>Edwardsiidae</taxon>
        <taxon>Nematostella</taxon>
    </lineage>
</organism>
<dbReference type="Gene3D" id="1.20.58.390">
    <property type="entry name" value="Neurotransmitter-gated ion-channel transmembrane domain"/>
    <property type="match status" value="1"/>
</dbReference>
<keyword evidence="10 11" id="KW-0407">Ion channel</keyword>
<keyword evidence="15" id="KW-1185">Reference proteome</keyword>
<dbReference type="AlphaFoldDB" id="A7SDF0"/>
<dbReference type="InterPro" id="IPR036734">
    <property type="entry name" value="Neur_chan_lig-bd_sf"/>
</dbReference>
<dbReference type="InterPro" id="IPR036719">
    <property type="entry name" value="Neuro-gated_channel_TM_sf"/>
</dbReference>
<dbReference type="InterPro" id="IPR038050">
    <property type="entry name" value="Neuro_actylchol_rec"/>
</dbReference>
<keyword evidence="7 11" id="KW-1133">Transmembrane helix</keyword>
<dbReference type="FunFam" id="1.20.58.390:FF:000137">
    <property type="entry name" value="Predicted protein"/>
    <property type="match status" value="1"/>
</dbReference>
<keyword evidence="9 11" id="KW-0472">Membrane</keyword>
<feature type="transmembrane region" description="Helical" evidence="11">
    <location>
        <begin position="190"/>
        <end position="209"/>
    </location>
</feature>
<evidence type="ECO:0000256" key="10">
    <source>
        <dbReference type="ARBA" id="ARBA00023303"/>
    </source>
</evidence>
<evidence type="ECO:0000256" key="8">
    <source>
        <dbReference type="ARBA" id="ARBA00023065"/>
    </source>
</evidence>
<dbReference type="SUPFAM" id="SSF63712">
    <property type="entry name" value="Nicotinic receptor ligand binding domain-like"/>
    <property type="match status" value="1"/>
</dbReference>
<keyword evidence="8 11" id="KW-0406">Ion transport</keyword>
<evidence type="ECO:0000313" key="14">
    <source>
        <dbReference type="EMBL" id="EDO38214.1"/>
    </source>
</evidence>